<dbReference type="PATRIC" id="fig|394096.3.peg.1174"/>
<organism evidence="1 2">
    <name type="scientific">Hyalangium minutum</name>
    <dbReference type="NCBI Taxonomy" id="394096"/>
    <lineage>
        <taxon>Bacteria</taxon>
        <taxon>Pseudomonadati</taxon>
        <taxon>Myxococcota</taxon>
        <taxon>Myxococcia</taxon>
        <taxon>Myxococcales</taxon>
        <taxon>Cystobacterineae</taxon>
        <taxon>Archangiaceae</taxon>
        <taxon>Hyalangium</taxon>
    </lineage>
</organism>
<comment type="caution">
    <text evidence="1">The sequence shown here is derived from an EMBL/GenBank/DDBJ whole genome shotgun (WGS) entry which is preliminary data.</text>
</comment>
<evidence type="ECO:0000313" key="2">
    <source>
        <dbReference type="Proteomes" id="UP000028725"/>
    </source>
</evidence>
<proteinExistence type="predicted"/>
<dbReference type="EMBL" id="JMCB01000002">
    <property type="protein sequence ID" value="KFE71394.1"/>
    <property type="molecule type" value="Genomic_DNA"/>
</dbReference>
<evidence type="ECO:0000313" key="1">
    <source>
        <dbReference type="EMBL" id="KFE71394.1"/>
    </source>
</evidence>
<evidence type="ECO:0008006" key="3">
    <source>
        <dbReference type="Google" id="ProtNLM"/>
    </source>
</evidence>
<dbReference type="OrthoDB" id="5481542at2"/>
<reference evidence="1 2" key="1">
    <citation type="submission" date="2014-04" db="EMBL/GenBank/DDBJ databases">
        <title>Genome assembly of Hyalangium minutum DSM 14724.</title>
        <authorList>
            <person name="Sharma G."/>
            <person name="Subramanian S."/>
        </authorList>
    </citation>
    <scope>NUCLEOTIDE SEQUENCE [LARGE SCALE GENOMIC DNA]</scope>
    <source>
        <strain evidence="1 2">DSM 14724</strain>
    </source>
</reference>
<dbReference type="RefSeq" id="WP_044183328.1">
    <property type="nucleotide sequence ID" value="NZ_JMCB01000002.1"/>
</dbReference>
<keyword evidence="2" id="KW-1185">Reference proteome</keyword>
<dbReference type="PROSITE" id="PS51257">
    <property type="entry name" value="PROKAR_LIPOPROTEIN"/>
    <property type="match status" value="1"/>
</dbReference>
<dbReference type="GO" id="GO:0009055">
    <property type="term" value="F:electron transfer activity"/>
    <property type="evidence" value="ECO:0007669"/>
    <property type="project" value="InterPro"/>
</dbReference>
<name>A0A085WUN1_9BACT</name>
<protein>
    <recommendedName>
        <fullName evidence="3">Cytochrome c domain-containing protein</fullName>
    </recommendedName>
</protein>
<dbReference type="STRING" id="394096.DB31_3524"/>
<dbReference type="InterPro" id="IPR036909">
    <property type="entry name" value="Cyt_c-like_dom_sf"/>
</dbReference>
<dbReference type="AlphaFoldDB" id="A0A085WUN1"/>
<dbReference type="SUPFAM" id="SSF46626">
    <property type="entry name" value="Cytochrome c"/>
    <property type="match status" value="1"/>
</dbReference>
<dbReference type="GO" id="GO:0020037">
    <property type="term" value="F:heme binding"/>
    <property type="evidence" value="ECO:0007669"/>
    <property type="project" value="InterPro"/>
</dbReference>
<sequence>MKTPLLCVWGKGGTVAPALLLLLAAACGGSSSSSLELERPQATAFQPTQIRSPMALASGTGFADQTGGGVFISAAGKAVRLRLDGTQAQLESHPGNTVAPGTASAAFRMGPRTALVETATGLFLADAGWLIAPPWRDALGPGTKATAQGADGAVWLAHTSGLYRLVDGQLSALKVSGAALEGITQLAVAPAEDGAPGVWMLRNGALHVAVATAPNVFQVRPAALALEEKETLVSIASLLPGKEQSAELWVLTSERLLRHKDKAWKRVEFAQRPVQLLGSGRFLWVKSSDQLLSYDADAGKWGVATGVDTREFRFLAADESGCAWAQLGADSVAISRAPAPRVVGLNQSARVVEDGLIIRAVPPAGTDSPTILFRIGGTEQVVEAPEYSLGGLEKDGSARPFSFAALEPGVNSLEVVARLLDGTEARRTVHFDFQPLSPIQVGFEKDIRPIYESRCAKCHVSGPGRPLSTYELWKQNADLISAAVRDQRMPADGPLDPQLISLIQRWVAAGTQP</sequence>
<dbReference type="Proteomes" id="UP000028725">
    <property type="component" value="Unassembled WGS sequence"/>
</dbReference>
<accession>A0A085WUN1</accession>
<gene>
    <name evidence="1" type="ORF">DB31_3524</name>
</gene>